<name>A0ABD3AYN7_9GENT</name>
<keyword evidence="2" id="KW-1185">Reference proteome</keyword>
<evidence type="ECO:0000313" key="1">
    <source>
        <dbReference type="EMBL" id="KAL3536354.1"/>
    </source>
</evidence>
<comment type="caution">
    <text evidence="1">The sequence shown here is derived from an EMBL/GenBank/DDBJ whole genome shotgun (WGS) entry which is preliminary data.</text>
</comment>
<reference evidence="1 2" key="1">
    <citation type="submission" date="2024-11" db="EMBL/GenBank/DDBJ databases">
        <title>A near-complete genome assembly of Cinchona calisaya.</title>
        <authorList>
            <person name="Lian D.C."/>
            <person name="Zhao X.W."/>
            <person name="Wei L."/>
        </authorList>
    </citation>
    <scope>NUCLEOTIDE SEQUENCE [LARGE SCALE GENOMIC DNA]</scope>
    <source>
        <tissue evidence="1">Nenye</tissue>
    </source>
</reference>
<sequence length="106" mass="11965">MFYRAACTSLNCNCNVSLSQRENYNAQYTGPKTKILNGYIDKVNRTTVFASFEEPKRVVLTLQHGFLVPKSLPSSVDLSFPLYYSPFVLSLLQLFQSTESLAELLS</sequence>
<proteinExistence type="predicted"/>
<gene>
    <name evidence="1" type="ORF">ACH5RR_004815</name>
</gene>
<accession>A0ABD3AYN7</accession>
<dbReference type="EMBL" id="JBJUIK010000002">
    <property type="protein sequence ID" value="KAL3536354.1"/>
    <property type="molecule type" value="Genomic_DNA"/>
</dbReference>
<protein>
    <submittedName>
        <fullName evidence="1">Uncharacterized protein</fullName>
    </submittedName>
</protein>
<organism evidence="1 2">
    <name type="scientific">Cinchona calisaya</name>
    <dbReference type="NCBI Taxonomy" id="153742"/>
    <lineage>
        <taxon>Eukaryota</taxon>
        <taxon>Viridiplantae</taxon>
        <taxon>Streptophyta</taxon>
        <taxon>Embryophyta</taxon>
        <taxon>Tracheophyta</taxon>
        <taxon>Spermatophyta</taxon>
        <taxon>Magnoliopsida</taxon>
        <taxon>eudicotyledons</taxon>
        <taxon>Gunneridae</taxon>
        <taxon>Pentapetalae</taxon>
        <taxon>asterids</taxon>
        <taxon>lamiids</taxon>
        <taxon>Gentianales</taxon>
        <taxon>Rubiaceae</taxon>
        <taxon>Cinchonoideae</taxon>
        <taxon>Cinchoneae</taxon>
        <taxon>Cinchona</taxon>
    </lineage>
</organism>
<evidence type="ECO:0000313" key="2">
    <source>
        <dbReference type="Proteomes" id="UP001630127"/>
    </source>
</evidence>
<dbReference type="Proteomes" id="UP001630127">
    <property type="component" value="Unassembled WGS sequence"/>
</dbReference>
<dbReference type="AlphaFoldDB" id="A0ABD3AYN7"/>